<dbReference type="InterPro" id="IPR000719">
    <property type="entry name" value="Prot_kinase_dom"/>
</dbReference>
<dbReference type="SUPFAM" id="SSF56112">
    <property type="entry name" value="Protein kinase-like (PK-like)"/>
    <property type="match status" value="1"/>
</dbReference>
<accession>A0AAV2Z7F7</accession>
<dbReference type="Pfam" id="PF03109">
    <property type="entry name" value="ABC1"/>
    <property type="match status" value="1"/>
</dbReference>
<dbReference type="PROSITE" id="PS50011">
    <property type="entry name" value="PROTEIN_KINASE_DOM"/>
    <property type="match status" value="1"/>
</dbReference>
<protein>
    <recommendedName>
        <fullName evidence="2">Protein kinase domain-containing protein</fullName>
    </recommendedName>
</protein>
<comment type="caution">
    <text evidence="3">The sequence shown here is derived from an EMBL/GenBank/DDBJ whole genome shotgun (WGS) entry which is preliminary data.</text>
</comment>
<dbReference type="CDD" id="cd13971">
    <property type="entry name" value="ADCK2-like"/>
    <property type="match status" value="1"/>
</dbReference>
<reference evidence="3" key="1">
    <citation type="submission" date="2022-11" db="EMBL/GenBank/DDBJ databases">
        <authorList>
            <person name="Morgan W.R."/>
            <person name="Tartar A."/>
        </authorList>
    </citation>
    <scope>NUCLEOTIDE SEQUENCE</scope>
    <source>
        <strain evidence="3">ARSEF 373</strain>
    </source>
</reference>
<dbReference type="PANTHER" id="PTHR45890:SF1">
    <property type="entry name" value="AARF DOMAIN CONTAINING KINASE 2"/>
    <property type="match status" value="1"/>
</dbReference>
<reference evidence="3" key="2">
    <citation type="journal article" date="2023" name="Microbiol Resour">
        <title>Decontamination and Annotation of the Draft Genome Sequence of the Oomycete Lagenidium giganteum ARSEF 373.</title>
        <authorList>
            <person name="Morgan W.R."/>
            <person name="Tartar A."/>
        </authorList>
    </citation>
    <scope>NUCLEOTIDE SEQUENCE</scope>
    <source>
        <strain evidence="3">ARSEF 373</strain>
    </source>
</reference>
<keyword evidence="4" id="KW-1185">Reference proteome</keyword>
<dbReference type="AlphaFoldDB" id="A0AAV2Z7F7"/>
<evidence type="ECO:0000313" key="3">
    <source>
        <dbReference type="EMBL" id="DBA02918.1"/>
    </source>
</evidence>
<sequence length="486" mass="54362">MAWSHASRSSLWSRFRRWLELGIHLYRILLLSTPLAVTAPLVLATRDAAPAIENAWWNYATWAAKASSSPALIKFLQWASTRRDMFPPSFCDRFNAFHESAPVHSWAETEDALATAFGPAWRTVLDLDENPIGSGCIAQVYRGRLRKTGEEVAVKIIHPQVKQLIALDLELMRAGVGFLEAFPQLRYLSGRESVVQFAALMKRQLNLRAEAENLVRFAEHFRERRGLLRFPQPKMDLTTSSVLVESYEDGLHFQEMLTQCDVTQRKRIAKVVLESYLRMVFLDNFAHGDLHPGNLLFHGHDHRTNPSGSGKGRPSDPMVVAIDAGIVTKLEPNDLKNFVDLFHAVATGDGYKAGQLIVQHSQPTVTISPSGERVEHRCTDTESFCRNMERIVSDALKLNLRLSEVHVGSLLREVMELCCSHQVKLEGKYASIVISIAVLEAVGRQLDPELDVLSMALPIIVQSQLQRAWKRNSSTATALVPAASVA</sequence>
<gene>
    <name evidence="3" type="ORF">N0F65_005945</name>
</gene>
<comment type="similarity">
    <text evidence="1">Belongs to the protein kinase superfamily. ADCK protein kinase family.</text>
</comment>
<organism evidence="3 4">
    <name type="scientific">Lagenidium giganteum</name>
    <dbReference type="NCBI Taxonomy" id="4803"/>
    <lineage>
        <taxon>Eukaryota</taxon>
        <taxon>Sar</taxon>
        <taxon>Stramenopiles</taxon>
        <taxon>Oomycota</taxon>
        <taxon>Peronosporomycetes</taxon>
        <taxon>Pythiales</taxon>
        <taxon>Pythiaceae</taxon>
    </lineage>
</organism>
<dbReference type="Gene3D" id="1.10.510.10">
    <property type="entry name" value="Transferase(Phosphotransferase) domain 1"/>
    <property type="match status" value="1"/>
</dbReference>
<evidence type="ECO:0000313" key="4">
    <source>
        <dbReference type="Proteomes" id="UP001146120"/>
    </source>
</evidence>
<dbReference type="EMBL" id="DAKRPA010000025">
    <property type="protein sequence ID" value="DBA02918.1"/>
    <property type="molecule type" value="Genomic_DNA"/>
</dbReference>
<dbReference type="InterPro" id="IPR004147">
    <property type="entry name" value="ABC1_dom"/>
</dbReference>
<dbReference type="PANTHER" id="PTHR45890">
    <property type="entry name" value="AARF DOMAIN CONTAINING KINASE 2 (PREDICTED)"/>
    <property type="match status" value="1"/>
</dbReference>
<evidence type="ECO:0000256" key="1">
    <source>
        <dbReference type="ARBA" id="ARBA00009670"/>
    </source>
</evidence>
<dbReference type="GO" id="GO:0004672">
    <property type="term" value="F:protein kinase activity"/>
    <property type="evidence" value="ECO:0007669"/>
    <property type="project" value="InterPro"/>
</dbReference>
<dbReference type="InterPro" id="IPR044095">
    <property type="entry name" value="ADCK2_dom"/>
</dbReference>
<evidence type="ECO:0000259" key="2">
    <source>
        <dbReference type="PROSITE" id="PS50011"/>
    </source>
</evidence>
<dbReference type="InterPro" id="IPR052402">
    <property type="entry name" value="ADCK_kinase"/>
</dbReference>
<feature type="domain" description="Protein kinase" evidence="2">
    <location>
        <begin position="126"/>
        <end position="486"/>
    </location>
</feature>
<dbReference type="Proteomes" id="UP001146120">
    <property type="component" value="Unassembled WGS sequence"/>
</dbReference>
<dbReference type="SMART" id="SM00220">
    <property type="entry name" value="S_TKc"/>
    <property type="match status" value="1"/>
</dbReference>
<dbReference type="InterPro" id="IPR011009">
    <property type="entry name" value="Kinase-like_dom_sf"/>
</dbReference>
<dbReference type="GO" id="GO:0005524">
    <property type="term" value="F:ATP binding"/>
    <property type="evidence" value="ECO:0007669"/>
    <property type="project" value="InterPro"/>
</dbReference>
<name>A0AAV2Z7F7_9STRA</name>
<proteinExistence type="inferred from homology"/>